<evidence type="ECO:0000256" key="16">
    <source>
        <dbReference type="SAM" id="Phobius"/>
    </source>
</evidence>
<dbReference type="InterPro" id="IPR001828">
    <property type="entry name" value="ANF_lig-bd_rcpt"/>
</dbReference>
<dbReference type="FunFam" id="3.40.190.10:FF:000195">
    <property type="entry name" value="Glutamate receptor 2.7"/>
    <property type="match status" value="2"/>
</dbReference>
<dbReference type="RefSeq" id="XP_029117960.1">
    <property type="nucleotide sequence ID" value="XM_029262127.1"/>
</dbReference>
<keyword evidence="10" id="KW-0675">Receptor</keyword>
<protein>
    <submittedName>
        <fullName evidence="19">Glutamate receptor 2.8-like</fullName>
    </submittedName>
</protein>
<evidence type="ECO:0000256" key="3">
    <source>
        <dbReference type="ARBA" id="ARBA00011095"/>
    </source>
</evidence>
<dbReference type="Gene3D" id="3.40.50.2300">
    <property type="match status" value="4"/>
</dbReference>
<feature type="domain" description="Ionotropic glutamate receptor C-terminal" evidence="17">
    <location>
        <begin position="360"/>
        <end position="606"/>
    </location>
</feature>
<feature type="domain" description="Ionotropic glutamate receptor C-terminal" evidence="17">
    <location>
        <begin position="1044"/>
        <end position="1401"/>
    </location>
</feature>
<dbReference type="PANTHER" id="PTHR34836">
    <property type="entry name" value="OS06G0188250 PROTEIN"/>
    <property type="match status" value="1"/>
</dbReference>
<comment type="function">
    <text evidence="14">Glutamate-gated receptor that probably acts as a non-selective cation channel. May be involved in light-signal transduction and calcium homeostasis via the regulation of calcium influx into cells.</text>
</comment>
<dbReference type="SUPFAM" id="SSF53822">
    <property type="entry name" value="Periplasmic binding protein-like I"/>
    <property type="match status" value="2"/>
</dbReference>
<evidence type="ECO:0000256" key="9">
    <source>
        <dbReference type="ARBA" id="ARBA00023136"/>
    </source>
</evidence>
<keyword evidence="13" id="KW-0407">Ion channel</keyword>
<dbReference type="GO" id="GO:0015276">
    <property type="term" value="F:ligand-gated monoatomic ion channel activity"/>
    <property type="evidence" value="ECO:0007669"/>
    <property type="project" value="InterPro"/>
</dbReference>
<evidence type="ECO:0000256" key="13">
    <source>
        <dbReference type="ARBA" id="ARBA00023303"/>
    </source>
</evidence>
<dbReference type="Gene3D" id="3.40.190.10">
    <property type="entry name" value="Periplasmic binding protein-like II"/>
    <property type="match status" value="4"/>
</dbReference>
<feature type="compositionally biased region" description="Polar residues" evidence="15">
    <location>
        <begin position="1510"/>
        <end position="1526"/>
    </location>
</feature>
<dbReference type="InterPro" id="IPR019594">
    <property type="entry name" value="Glu/Gly-bd"/>
</dbReference>
<gene>
    <name evidence="19" type="primary">LOC105039731</name>
</gene>
<evidence type="ECO:0000256" key="2">
    <source>
        <dbReference type="ARBA" id="ARBA00008685"/>
    </source>
</evidence>
<evidence type="ECO:0000256" key="14">
    <source>
        <dbReference type="ARBA" id="ARBA00049638"/>
    </source>
</evidence>
<dbReference type="Proteomes" id="UP000504607">
    <property type="component" value="Chromosome 2"/>
</dbReference>
<dbReference type="SUPFAM" id="SSF53850">
    <property type="entry name" value="Periplasmic binding protein-like II"/>
    <property type="match status" value="2"/>
</dbReference>
<keyword evidence="6" id="KW-0732">Signal</keyword>
<evidence type="ECO:0000256" key="5">
    <source>
        <dbReference type="ARBA" id="ARBA00022692"/>
    </source>
</evidence>
<dbReference type="PANTHER" id="PTHR34836:SF1">
    <property type="entry name" value="OS09G0428600 PROTEIN"/>
    <property type="match status" value="1"/>
</dbReference>
<dbReference type="FunFam" id="3.40.50.2300:FF:000188">
    <property type="entry name" value="Glutamate receptor"/>
    <property type="match status" value="1"/>
</dbReference>
<dbReference type="Gene3D" id="1.10.287.70">
    <property type="match status" value="1"/>
</dbReference>
<dbReference type="Pfam" id="PF01094">
    <property type="entry name" value="ANF_receptor"/>
    <property type="match status" value="2"/>
</dbReference>
<evidence type="ECO:0000256" key="15">
    <source>
        <dbReference type="SAM" id="MobiDB-lite"/>
    </source>
</evidence>
<name>A0A8N4IBF4_ELAGV</name>
<keyword evidence="12" id="KW-1071">Ligand-gated ion channel</keyword>
<feature type="region of interest" description="Disordered" evidence="15">
    <location>
        <begin position="1506"/>
        <end position="1546"/>
    </location>
</feature>
<feature type="transmembrane region" description="Helical" evidence="16">
    <location>
        <begin position="1201"/>
        <end position="1220"/>
    </location>
</feature>
<evidence type="ECO:0000256" key="12">
    <source>
        <dbReference type="ARBA" id="ARBA00023286"/>
    </source>
</evidence>
<dbReference type="SMART" id="SM00079">
    <property type="entry name" value="PBPe"/>
    <property type="match status" value="2"/>
</dbReference>
<dbReference type="OrthoDB" id="5984008at2759"/>
<reference evidence="19" key="1">
    <citation type="submission" date="2025-08" db="UniProtKB">
        <authorList>
            <consortium name="RefSeq"/>
        </authorList>
    </citation>
    <scope>IDENTIFICATION</scope>
</reference>
<comment type="subcellular location">
    <subcellularLocation>
        <location evidence="1">Membrane</location>
        <topology evidence="1">Multi-pass membrane protein</topology>
    </subcellularLocation>
</comment>
<evidence type="ECO:0000256" key="1">
    <source>
        <dbReference type="ARBA" id="ARBA00004141"/>
    </source>
</evidence>
<accession>A0A8N4IBF4</accession>
<dbReference type="FunFam" id="3.40.50.2300:FF:000195">
    <property type="entry name" value="Glutamate receptor"/>
    <property type="match status" value="1"/>
</dbReference>
<keyword evidence="9 16" id="KW-0472">Membrane</keyword>
<evidence type="ECO:0000256" key="11">
    <source>
        <dbReference type="ARBA" id="ARBA00023180"/>
    </source>
</evidence>
<comment type="subunit">
    <text evidence="3">May form heteromers.</text>
</comment>
<dbReference type="InterPro" id="IPR015683">
    <property type="entry name" value="Ionotropic_Glu_rcpt"/>
</dbReference>
<sequence>MIVSFHVGLILDTGTLVGKMSQTSISMAINDFYAANSNYTTRLVLHTEDGKKNAIGATSAALKLLSNVRVQAIIGPQKSSQAVFLSDLGNKIQVPIVSFSATSPSVSPARATYFVRTAFNDSSQVNSIASIIKALGWRRVTLVYEHTDYSAGTVPYLIDALQEIDAYVPYHSVIPLSATDDQILGELYKLQTMQTRVFIVHMAPFLGTNFFLKANEAGMMTEGYVWIITDGVTNLLNSFDQSIIDSMQGLLGVRPYVPNTRKLNEFTIRWKRKFQQEHPDIEKAELSIFALWAYDTVCALAMAAESVGITNSTFLRPQITNNSSILDMLEFSETGPGLLKAIRDTKFDGLSGELCLIDGKSQSSTFQIINQALPYAIPYEYVHYENARGDTAGSYDELTYQVCLQNYDAVAGDVTIIANRSLYVDFTLPYTESGVVMIVPVKEDARKNAWIFLKPLTVDLWLGTLAFFFFTGFVLQPTVTDIKQLIKNGDYVGYHRGSFVKELLMQLHFDESKLRDLGSSDQYAEALSKGSHNNGVSAIFHEIPYVKSFLAEHCSGYTMVGPVYRTAGFGFVFAKGSPLVPDVSRAVLNVTQGDKMVEIERKWIAENSSTKATNAFHVGVVLDLGTSVGKTGRTSISMAIEDFYAKHSNGTTRLVVHTLDSDNDAVQAASAALDLLKNREVQIIIGPQKSSQAAFVSDLGNKSQVPIVTFSATSPSLSSTRTPYLVRTTVNDSCQVNSIASIIKAYGWREVVPIYEDTDYGRGIIPYLIDALQGIDIRIPYHSMIPLSATNDEIMEELYKLKTMQTRVFIVHMTSPMGSRLFPKAKVAGMMSEGYVWIMTDGLANVMDSLDPSVIDSMQGALGVKPYVPKSRELRDFTMRWKRRFQKDNPSDQLTEPSTFGLWAYDTVWAMAMAAEKVGVGNASFEKPQNATDLTDLDTVGISMNGPKLLKAILESRFRGISGDFHLVDGQLQSSTFQIINVVGRGGRGVGFWTPQYGLSKELNQSMTKAYSTLMTDLYHAIWPGESTAVPKGWEMPVSGKKLRIGVPVRDEIREFINVERDPITNITTVSGYCIDVFEGAIQRLPYAIPHEYVPLNVQGQGSRTYTDLVYQIYLQEYDALVGDVTIRFDRSLYVDFTLPYTESGVSMIVPVKDNTNKNAWIFLRPLSMELWLGSFAFFVFTGFVIWVMEHRINKEFRGPFLHQLGTIFYFSFSTLVYAHSCKAYDLYIAGEKVQNILSKFVVIIWLFVVLVLTSSYTASLASMLTVQQLQPTITDVQDLLKNGDYVGFNRNSFVKDLLMQLHFDESKIRAYDTPEEYVEALSKGSKNGGVAAIVHEVPYIKQFLAQHCTGYTMIGPIYKTAGFGFVFPKGSPLVPDISRGILNVTDGDDILEIEKKWFGDQNACLNQGSTISSNSLTFHSFWGLFLITGVASTCALTIFLAMFFNKNWHEMRNIDHDKSISRRLISCLKYYDKKDENSYTFRREKTNDTNSDANVNCQGITDIEASLNGDDSQNQLSISNYSDGNSSQQEEKSSSPELAGPSGEA</sequence>
<evidence type="ECO:0000313" key="18">
    <source>
        <dbReference type="Proteomes" id="UP000504607"/>
    </source>
</evidence>
<evidence type="ECO:0000256" key="8">
    <source>
        <dbReference type="ARBA" id="ARBA00023065"/>
    </source>
</evidence>
<keyword evidence="5 16" id="KW-0812">Transmembrane</keyword>
<dbReference type="FunFam" id="3.40.190.10:FF:000103">
    <property type="entry name" value="Glutamate receptor"/>
    <property type="match status" value="1"/>
</dbReference>
<keyword evidence="11" id="KW-0325">Glycoprotein</keyword>
<feature type="transmembrane region" description="Helical" evidence="16">
    <location>
        <begin position="1241"/>
        <end position="1265"/>
    </location>
</feature>
<feature type="transmembrane region" description="Helical" evidence="16">
    <location>
        <begin position="1422"/>
        <end position="1445"/>
    </location>
</feature>
<evidence type="ECO:0000256" key="4">
    <source>
        <dbReference type="ARBA" id="ARBA00022448"/>
    </source>
</evidence>
<keyword evidence="8" id="KW-0406">Ion transport</keyword>
<dbReference type="InterPro" id="IPR044440">
    <property type="entry name" value="GABAb_receptor_plant_PBP1"/>
</dbReference>
<dbReference type="InterPro" id="IPR001320">
    <property type="entry name" value="Iontro_rcpt_C"/>
</dbReference>
<evidence type="ECO:0000256" key="7">
    <source>
        <dbReference type="ARBA" id="ARBA00022989"/>
    </source>
</evidence>
<dbReference type="FunFam" id="3.40.50.2300:FF:000169">
    <property type="entry name" value="Glutamate receptor"/>
    <property type="match status" value="1"/>
</dbReference>
<keyword evidence="7 16" id="KW-1133">Transmembrane helix</keyword>
<dbReference type="GO" id="GO:0016020">
    <property type="term" value="C:membrane"/>
    <property type="evidence" value="ECO:0007669"/>
    <property type="project" value="UniProtKB-SubCell"/>
</dbReference>
<keyword evidence="4" id="KW-0813">Transport</keyword>
<dbReference type="InterPro" id="IPR028082">
    <property type="entry name" value="Peripla_BP_I"/>
</dbReference>
<dbReference type="Pfam" id="PF10613">
    <property type="entry name" value="Lig_chan-Glu_bd"/>
    <property type="match status" value="1"/>
</dbReference>
<dbReference type="CDD" id="cd13686">
    <property type="entry name" value="GluR_Plant"/>
    <property type="match status" value="2"/>
</dbReference>
<evidence type="ECO:0000256" key="6">
    <source>
        <dbReference type="ARBA" id="ARBA00022729"/>
    </source>
</evidence>
<proteinExistence type="inferred from homology"/>
<evidence type="ECO:0000256" key="10">
    <source>
        <dbReference type="ARBA" id="ARBA00023170"/>
    </source>
</evidence>
<evidence type="ECO:0000313" key="19">
    <source>
        <dbReference type="RefSeq" id="XP_029117960.1"/>
    </source>
</evidence>
<evidence type="ECO:0000259" key="17">
    <source>
        <dbReference type="SMART" id="SM00079"/>
    </source>
</evidence>
<dbReference type="Pfam" id="PF00060">
    <property type="entry name" value="Lig_chan"/>
    <property type="match status" value="1"/>
</dbReference>
<organism evidence="18 19">
    <name type="scientific">Elaeis guineensis var. tenera</name>
    <name type="common">Oil palm</name>
    <dbReference type="NCBI Taxonomy" id="51953"/>
    <lineage>
        <taxon>Eukaryota</taxon>
        <taxon>Viridiplantae</taxon>
        <taxon>Streptophyta</taxon>
        <taxon>Embryophyta</taxon>
        <taxon>Tracheophyta</taxon>
        <taxon>Spermatophyta</taxon>
        <taxon>Magnoliopsida</taxon>
        <taxon>Liliopsida</taxon>
        <taxon>Arecaceae</taxon>
        <taxon>Arecoideae</taxon>
        <taxon>Cocoseae</taxon>
        <taxon>Elaeidinae</taxon>
        <taxon>Elaeis</taxon>
    </lineage>
</organism>
<dbReference type="FunFam" id="1.10.287.70:FF:000037">
    <property type="entry name" value="Glutamate receptor"/>
    <property type="match status" value="1"/>
</dbReference>
<feature type="transmembrane region" description="Helical" evidence="16">
    <location>
        <begin position="1171"/>
        <end position="1189"/>
    </location>
</feature>
<dbReference type="CDD" id="cd19990">
    <property type="entry name" value="PBP1_GABAb_receptor_plant"/>
    <property type="match status" value="2"/>
</dbReference>
<comment type="similarity">
    <text evidence="2">Belongs to the glutamate-gated ion channel (TC 1.A.10.1) family.</text>
</comment>
<keyword evidence="18" id="KW-1185">Reference proteome</keyword>